<organism evidence="1 2">
    <name type="scientific">Candidatus Chloroploca mongolica</name>
    <dbReference type="NCBI Taxonomy" id="2528176"/>
    <lineage>
        <taxon>Bacteria</taxon>
        <taxon>Bacillati</taxon>
        <taxon>Chloroflexota</taxon>
        <taxon>Chloroflexia</taxon>
        <taxon>Chloroflexales</taxon>
        <taxon>Chloroflexineae</taxon>
        <taxon>Oscillochloridaceae</taxon>
        <taxon>Candidatus Chloroploca</taxon>
    </lineage>
</organism>
<accession>A0ABS4DCX7</accession>
<name>A0ABS4DCX7_9CHLR</name>
<protein>
    <submittedName>
        <fullName evidence="1">Uncharacterized protein</fullName>
    </submittedName>
</protein>
<keyword evidence="2" id="KW-1185">Reference proteome</keyword>
<dbReference type="Proteomes" id="UP001193081">
    <property type="component" value="Unassembled WGS sequence"/>
</dbReference>
<evidence type="ECO:0000313" key="2">
    <source>
        <dbReference type="Proteomes" id="UP001193081"/>
    </source>
</evidence>
<proteinExistence type="predicted"/>
<comment type="caution">
    <text evidence="1">The sequence shown here is derived from an EMBL/GenBank/DDBJ whole genome shotgun (WGS) entry which is preliminary data.</text>
</comment>
<dbReference type="RefSeq" id="WP_135479501.1">
    <property type="nucleotide sequence ID" value="NZ_SIJK02000031.1"/>
</dbReference>
<sequence length="263" mass="28944">MTTQATFVLSQEEVYAALSYVRARGLLGIDPASLANVDAEERQALLAAAGRALQARGMLNRDEEKQLVLEETVRTTLDAAARAPRSLSAISRKAGQEALQSYIVHHNDGLWIKHTQPESGLHQFTLARESLPLQEDLTAMFAIANQARPQATTFTLDQAELEQIQSAVQAEPDHVAERVVAAGADEATGQLFAELLIGERDSAIVQTIDRTNPGAEEETRTVTLLHNHQGFWMMRTLNPTQLQCQPASAEEVRQMLKELIDLL</sequence>
<dbReference type="EMBL" id="SIJK02000031">
    <property type="protein sequence ID" value="MBP1467295.1"/>
    <property type="molecule type" value="Genomic_DNA"/>
</dbReference>
<evidence type="ECO:0000313" key="1">
    <source>
        <dbReference type="EMBL" id="MBP1467295.1"/>
    </source>
</evidence>
<gene>
    <name evidence="1" type="ORF">EYB53_016400</name>
</gene>
<reference evidence="1 2" key="1">
    <citation type="submission" date="2021-03" db="EMBL/GenBank/DDBJ databases">
        <authorList>
            <person name="Grouzdev D.S."/>
        </authorList>
    </citation>
    <scope>NUCLEOTIDE SEQUENCE [LARGE SCALE GENOMIC DNA]</scope>
    <source>
        <strain evidence="1 2">M50-1</strain>
    </source>
</reference>